<organism evidence="1">
    <name type="scientific">viral metagenome</name>
    <dbReference type="NCBI Taxonomy" id="1070528"/>
    <lineage>
        <taxon>unclassified sequences</taxon>
        <taxon>metagenomes</taxon>
        <taxon>organismal metagenomes</taxon>
    </lineage>
</organism>
<sequence length="201" mass="21007">MDINSKNIALHVDDDNVALFDRSKDKTGAGLIAWFKRHKVQFGGSDATVDVDLDVVGPNGSIKYDAGEGFLRLTTLPLILSGLSFPLTTVTAKTSAAGYTLTAAEVVGGYVIDATNTGAIAPVMPTVAAVVALIPGWVAGTSFLFTYVNTGNQTVTLTTDASTQWTMTGTMTALTTTTRIYLCRILTAATGVVYGIGTFAN</sequence>
<dbReference type="EMBL" id="MT144916">
    <property type="protein sequence ID" value="QJI01333.1"/>
    <property type="molecule type" value="Genomic_DNA"/>
</dbReference>
<evidence type="ECO:0000313" key="4">
    <source>
        <dbReference type="EMBL" id="QJI01333.1"/>
    </source>
</evidence>
<dbReference type="EMBL" id="MT142498">
    <property type="protein sequence ID" value="QJA82874.1"/>
    <property type="molecule type" value="Genomic_DNA"/>
</dbReference>
<evidence type="ECO:0000313" key="1">
    <source>
        <dbReference type="EMBL" id="QJA49562.1"/>
    </source>
</evidence>
<dbReference type="EMBL" id="MT144143">
    <property type="protein sequence ID" value="QJA49562.1"/>
    <property type="molecule type" value="Genomic_DNA"/>
</dbReference>
<accession>A0A6H1ZQ24</accession>
<gene>
    <name evidence="3" type="ORF">MM415A00356_0023</name>
    <name evidence="2" type="ORF">MM415B00404_0032</name>
    <name evidence="1" type="ORF">TM448A01405_0001</name>
    <name evidence="4" type="ORF">TM448B02468_0002</name>
</gene>
<protein>
    <submittedName>
        <fullName evidence="1">Uncharacterized protein</fullName>
    </submittedName>
</protein>
<proteinExistence type="predicted"/>
<dbReference type="EMBL" id="MT141536">
    <property type="protein sequence ID" value="QJA65330.1"/>
    <property type="molecule type" value="Genomic_DNA"/>
</dbReference>
<evidence type="ECO:0000313" key="3">
    <source>
        <dbReference type="EMBL" id="QJA82874.1"/>
    </source>
</evidence>
<evidence type="ECO:0000313" key="2">
    <source>
        <dbReference type="EMBL" id="QJA65330.1"/>
    </source>
</evidence>
<name>A0A6H1ZQ24_9ZZZZ</name>
<reference evidence="1" key="1">
    <citation type="submission" date="2020-03" db="EMBL/GenBank/DDBJ databases">
        <title>The deep terrestrial virosphere.</title>
        <authorList>
            <person name="Holmfeldt K."/>
            <person name="Nilsson E."/>
            <person name="Simone D."/>
            <person name="Lopez-Fernandez M."/>
            <person name="Wu X."/>
            <person name="de Brujin I."/>
            <person name="Lundin D."/>
            <person name="Andersson A."/>
            <person name="Bertilsson S."/>
            <person name="Dopson M."/>
        </authorList>
    </citation>
    <scope>NUCLEOTIDE SEQUENCE</scope>
    <source>
        <strain evidence="3">MM415A00356</strain>
        <strain evidence="2">MM415B00404</strain>
        <strain evidence="1">TM448A01405</strain>
        <strain evidence="4">TM448B02468</strain>
    </source>
</reference>
<dbReference type="AlphaFoldDB" id="A0A6H1ZQ24"/>